<dbReference type="GeneID" id="33554187"/>
<accession>A0A1Y1U8B3</accession>
<gene>
    <name evidence="2" type="ORF">BD324DRAFT_286293</name>
</gene>
<organism evidence="2 3">
    <name type="scientific">Kockovaella imperatae</name>
    <dbReference type="NCBI Taxonomy" id="4999"/>
    <lineage>
        <taxon>Eukaryota</taxon>
        <taxon>Fungi</taxon>
        <taxon>Dikarya</taxon>
        <taxon>Basidiomycota</taxon>
        <taxon>Agaricomycotina</taxon>
        <taxon>Tremellomycetes</taxon>
        <taxon>Tremellales</taxon>
        <taxon>Cuniculitremaceae</taxon>
        <taxon>Kockovaella</taxon>
    </lineage>
</organism>
<evidence type="ECO:0000313" key="3">
    <source>
        <dbReference type="Proteomes" id="UP000193218"/>
    </source>
</evidence>
<dbReference type="EMBL" id="NBSH01000024">
    <property type="protein sequence ID" value="ORX33355.1"/>
    <property type="molecule type" value="Genomic_DNA"/>
</dbReference>
<reference evidence="2 3" key="1">
    <citation type="submission" date="2017-03" db="EMBL/GenBank/DDBJ databases">
        <title>Widespread Adenine N6-methylation of Active Genes in Fungi.</title>
        <authorList>
            <consortium name="DOE Joint Genome Institute"/>
            <person name="Mondo S.J."/>
            <person name="Dannebaum R.O."/>
            <person name="Kuo R.C."/>
            <person name="Louie K.B."/>
            <person name="Bewick A.J."/>
            <person name="Labutti K."/>
            <person name="Haridas S."/>
            <person name="Kuo A."/>
            <person name="Salamov A."/>
            <person name="Ahrendt S.R."/>
            <person name="Lau R."/>
            <person name="Bowen B.P."/>
            <person name="Lipzen A."/>
            <person name="Sullivan W."/>
            <person name="Andreopoulos W.B."/>
            <person name="Clum A."/>
            <person name="Lindquist E."/>
            <person name="Daum C."/>
            <person name="Northen T.R."/>
            <person name="Ramamoorthy G."/>
            <person name="Schmitz R.J."/>
            <person name="Gryganskyi A."/>
            <person name="Culley D."/>
            <person name="Magnuson J."/>
            <person name="James T.Y."/>
            <person name="O'Malley M.A."/>
            <person name="Stajich J.E."/>
            <person name="Spatafora J.W."/>
            <person name="Visel A."/>
            <person name="Grigoriev I.V."/>
        </authorList>
    </citation>
    <scope>NUCLEOTIDE SEQUENCE [LARGE SCALE GENOMIC DNA]</scope>
    <source>
        <strain evidence="2 3">NRRL Y-17943</strain>
    </source>
</reference>
<dbReference type="SUPFAM" id="SSF53850">
    <property type="entry name" value="Periplasmic binding protein-like II"/>
    <property type="match status" value="1"/>
</dbReference>
<dbReference type="STRING" id="4999.A0A1Y1U8B3"/>
<comment type="caution">
    <text evidence="2">The sequence shown here is derived from an EMBL/GenBank/DDBJ whole genome shotgun (WGS) entry which is preliminary data.</text>
</comment>
<keyword evidence="3" id="KW-1185">Reference proteome</keyword>
<dbReference type="Gene3D" id="3.40.190.10">
    <property type="entry name" value="Periplasmic binding protein-like II"/>
    <property type="match status" value="2"/>
</dbReference>
<evidence type="ECO:0000259" key="1">
    <source>
        <dbReference type="Pfam" id="PF12849"/>
    </source>
</evidence>
<dbReference type="InterPro" id="IPR052738">
    <property type="entry name" value="ABC-Tungstate_binding"/>
</dbReference>
<dbReference type="InterPro" id="IPR024370">
    <property type="entry name" value="PBP_domain"/>
</dbReference>
<protein>
    <recommendedName>
        <fullName evidence="1">PBP domain-containing protein</fullName>
    </recommendedName>
</protein>
<dbReference type="RefSeq" id="XP_021867702.1">
    <property type="nucleotide sequence ID" value="XM_022012379.1"/>
</dbReference>
<feature type="domain" description="PBP" evidence="1">
    <location>
        <begin position="78"/>
        <end position="188"/>
    </location>
</feature>
<evidence type="ECO:0000313" key="2">
    <source>
        <dbReference type="EMBL" id="ORX33355.1"/>
    </source>
</evidence>
<dbReference type="PANTHER" id="PTHR37945">
    <property type="entry name" value="EXTRACELLULAR TUNGSTATE BINDING PROTEIN"/>
    <property type="match status" value="1"/>
</dbReference>
<dbReference type="Pfam" id="PF12849">
    <property type="entry name" value="PBP_like_2"/>
    <property type="match status" value="1"/>
</dbReference>
<dbReference type="OrthoDB" id="10260248at2759"/>
<dbReference type="Proteomes" id="UP000193218">
    <property type="component" value="Unassembled WGS sequence"/>
</dbReference>
<dbReference type="InParanoid" id="A0A1Y1U8B3"/>
<proteinExistence type="predicted"/>
<sequence length="324" mass="35884">MVVGYPVSFVTPFLTTSEVLKPDQYHDSNHPHIVSSATVETYGHSHAPMTIRIGNGGLGPSGLVGHLAERFLQDRQLTEQVKFEWVCNHSRHSQVALQAGIVDVAMTYERTEEARAEAEGWSISKGVFCHDHFLLVGPRSNPAGLPSAATIQEALARIAAGNMCFHTRGDGSATMHQEHALWETAGVPFELRSRSSWYVRHPLTPREALVKANEQGAYLLTDRATFLPAVKLGEIQDMAVYVEAGSNMMNSCALGIRSSERRTIVLDFVNWLQEDRAQDILASYAQDWEMGLPLVTPREAPEFVSQHELRHRFAPHSESQSGAC</sequence>
<dbReference type="AlphaFoldDB" id="A0A1Y1U8B3"/>
<dbReference type="PANTHER" id="PTHR37945:SF1">
    <property type="entry name" value="EXTRACELLULAR TUNGSTATE BINDING PROTEIN"/>
    <property type="match status" value="1"/>
</dbReference>
<name>A0A1Y1U8B3_9TREE</name>